<organism evidence="1">
    <name type="scientific">marine sediment metagenome</name>
    <dbReference type="NCBI Taxonomy" id="412755"/>
    <lineage>
        <taxon>unclassified sequences</taxon>
        <taxon>metagenomes</taxon>
        <taxon>ecological metagenomes</taxon>
    </lineage>
</organism>
<gene>
    <name evidence="1" type="ORF">S01H1_75266</name>
</gene>
<dbReference type="AlphaFoldDB" id="X0XXU4"/>
<evidence type="ECO:0000313" key="1">
    <source>
        <dbReference type="EMBL" id="GAG48244.1"/>
    </source>
</evidence>
<reference evidence="1" key="1">
    <citation type="journal article" date="2014" name="Front. Microbiol.">
        <title>High frequency of phylogenetically diverse reductive dehalogenase-homologous genes in deep subseafloor sedimentary metagenomes.</title>
        <authorList>
            <person name="Kawai M."/>
            <person name="Futagami T."/>
            <person name="Toyoda A."/>
            <person name="Takaki Y."/>
            <person name="Nishi S."/>
            <person name="Hori S."/>
            <person name="Arai W."/>
            <person name="Tsubouchi T."/>
            <person name="Morono Y."/>
            <person name="Uchiyama I."/>
            <person name="Ito T."/>
            <person name="Fujiyama A."/>
            <person name="Inagaki F."/>
            <person name="Takami H."/>
        </authorList>
    </citation>
    <scope>NUCLEOTIDE SEQUENCE</scope>
    <source>
        <strain evidence="1">Expedition CK06-06</strain>
    </source>
</reference>
<accession>X0XXU4</accession>
<feature type="non-terminal residue" evidence="1">
    <location>
        <position position="238"/>
    </location>
</feature>
<name>X0XXU4_9ZZZZ</name>
<protein>
    <submittedName>
        <fullName evidence="1">Uncharacterized protein</fullName>
    </submittedName>
</protein>
<proteinExistence type="predicted"/>
<comment type="caution">
    <text evidence="1">The sequence shown here is derived from an EMBL/GenBank/DDBJ whole genome shotgun (WGS) entry which is preliminary data.</text>
</comment>
<dbReference type="EMBL" id="BARS01050414">
    <property type="protein sequence ID" value="GAG48244.1"/>
    <property type="molecule type" value="Genomic_DNA"/>
</dbReference>
<feature type="non-terminal residue" evidence="1">
    <location>
        <position position="1"/>
    </location>
</feature>
<sequence>PRGPAPYSQAVDLLETLWAKRNMVLTSPEGDRATGQQLINNVLMIKLGDEGLGAFGTEGLELIHKKFYDTVKYRVMDGKKPFTHIKAWYNMIGYWNGCYAATQKDLDIHKHRKIPSNAEFIGTDVYQWWGLKWAPFDPYGVGITRAQVQRVVDHWHSYFTGYYPDGLKMEATDKPSPESQNETHAMMGAIELANAQSAMMFFIGLSAQIRDTTYTTPIETMDAYYDNLKAGPWVGLSW</sequence>